<proteinExistence type="predicted"/>
<keyword evidence="3" id="KW-1185">Reference proteome</keyword>
<sequence length="95" mass="10299">MSNLVKLRIVLTFGAIAGLLPVTLVFIWGALFFLAGALGSLASTGWLAWAIILLPISMSVFCLWTNWKIYAISMATTPEVRYKRLLIAGVVATAL</sequence>
<name>A0A380T3J0_9PSED</name>
<gene>
    <name evidence="2" type="ORF">CCOS864_03525</name>
</gene>
<evidence type="ECO:0000313" key="2">
    <source>
        <dbReference type="EMBL" id="SUQ64071.1"/>
    </source>
</evidence>
<feature type="transmembrane region" description="Helical" evidence="1">
    <location>
        <begin position="9"/>
        <end position="34"/>
    </location>
</feature>
<feature type="transmembrane region" description="Helical" evidence="1">
    <location>
        <begin position="46"/>
        <end position="64"/>
    </location>
</feature>
<protein>
    <submittedName>
        <fullName evidence="2">Putative membrane protein</fullName>
    </submittedName>
</protein>
<accession>A0A380T3J0</accession>
<keyword evidence="1" id="KW-0812">Transmembrane</keyword>
<evidence type="ECO:0000256" key="1">
    <source>
        <dbReference type="SAM" id="Phobius"/>
    </source>
</evidence>
<organism evidence="2 3">
    <name type="scientific">Pseudomonas wadenswilerensis</name>
    <dbReference type="NCBI Taxonomy" id="1785161"/>
    <lineage>
        <taxon>Bacteria</taxon>
        <taxon>Pseudomonadati</taxon>
        <taxon>Pseudomonadota</taxon>
        <taxon>Gammaproteobacteria</taxon>
        <taxon>Pseudomonadales</taxon>
        <taxon>Pseudomonadaceae</taxon>
        <taxon>Pseudomonas</taxon>
    </lineage>
</organism>
<dbReference type="EMBL" id="UIDD01000009">
    <property type="protein sequence ID" value="SUQ64071.1"/>
    <property type="molecule type" value="Genomic_DNA"/>
</dbReference>
<dbReference type="RefSeq" id="WP_148708547.1">
    <property type="nucleotide sequence ID" value="NZ_CBCSFG010000020.1"/>
</dbReference>
<keyword evidence="1" id="KW-0472">Membrane</keyword>
<keyword evidence="1" id="KW-1133">Transmembrane helix</keyword>
<evidence type="ECO:0000313" key="3">
    <source>
        <dbReference type="Proteomes" id="UP000255177"/>
    </source>
</evidence>
<dbReference type="AlphaFoldDB" id="A0A380T3J0"/>
<dbReference type="Proteomes" id="UP000255177">
    <property type="component" value="Unassembled WGS sequence"/>
</dbReference>
<reference evidence="3" key="1">
    <citation type="submission" date="2018-07" db="EMBL/GenBank/DDBJ databases">
        <authorList>
            <person name="Blom J."/>
        </authorList>
    </citation>
    <scope>NUCLEOTIDE SEQUENCE [LARGE SCALE GENOMIC DNA]</scope>
    <source>
        <strain evidence="3">CCOS 864</strain>
    </source>
</reference>